<gene>
    <name evidence="1" type="ORF">QFC19_006407</name>
</gene>
<reference evidence="1" key="1">
    <citation type="submission" date="2023-04" db="EMBL/GenBank/DDBJ databases">
        <title>Draft Genome sequencing of Naganishia species isolated from polar environments using Oxford Nanopore Technology.</title>
        <authorList>
            <person name="Leo P."/>
            <person name="Venkateswaran K."/>
        </authorList>
    </citation>
    <scope>NUCLEOTIDE SEQUENCE</scope>
    <source>
        <strain evidence="1">MNA-CCFEE 5261</strain>
    </source>
</reference>
<dbReference type="Proteomes" id="UP001241377">
    <property type="component" value="Unassembled WGS sequence"/>
</dbReference>
<dbReference type="EMBL" id="JASBWR010000077">
    <property type="protein sequence ID" value="KAJ9098408.1"/>
    <property type="molecule type" value="Genomic_DNA"/>
</dbReference>
<evidence type="ECO:0000313" key="1">
    <source>
        <dbReference type="EMBL" id="KAJ9098408.1"/>
    </source>
</evidence>
<keyword evidence="2" id="KW-1185">Reference proteome</keyword>
<organism evidence="1 2">
    <name type="scientific">Naganishia cerealis</name>
    <dbReference type="NCBI Taxonomy" id="610337"/>
    <lineage>
        <taxon>Eukaryota</taxon>
        <taxon>Fungi</taxon>
        <taxon>Dikarya</taxon>
        <taxon>Basidiomycota</taxon>
        <taxon>Agaricomycotina</taxon>
        <taxon>Tremellomycetes</taxon>
        <taxon>Filobasidiales</taxon>
        <taxon>Filobasidiaceae</taxon>
        <taxon>Naganishia</taxon>
    </lineage>
</organism>
<comment type="caution">
    <text evidence="1">The sequence shown here is derived from an EMBL/GenBank/DDBJ whole genome shotgun (WGS) entry which is preliminary data.</text>
</comment>
<proteinExistence type="predicted"/>
<name>A0ACC2VGC3_9TREE</name>
<protein>
    <submittedName>
        <fullName evidence="1">Uncharacterized protein</fullName>
    </submittedName>
</protein>
<sequence length="374" mass="43202">MFDPQVLSTIEKTVGYIRKNGPSFEERLRNSGNPKFSFLNPDDAHHNEYLQRLNSATTPTQTGDIEVKETVEEARKILFKIDIPPISEYDLDILKLAALFVARNGPEYGSKLLSHQRGRNGGAQFGFLDSRHSLNGVFQAYVYQYRLAICSLRAQLQDELSLNDEKFKADLQLVDLLLSPDYSIILDAYKRAFHRKQNRMRSRNEKVAQQERQTRFASIDWQDFSLVGKLEFDVIDEVSELPPPLTRNEVIYRSLETRQDDVLSSRKRPAENDLDEKEKETSTDKAAAKIPGMKIKAAGESRLRKHQKTEPTIKCPISGIMVPELQFDSHLKSLLRDPRYQEQQDNYIKKNFKYASNLTTDQVYDNIKRIAKRQ</sequence>
<accession>A0ACC2VGC3</accession>
<evidence type="ECO:0000313" key="2">
    <source>
        <dbReference type="Proteomes" id="UP001241377"/>
    </source>
</evidence>